<evidence type="ECO:0000256" key="2">
    <source>
        <dbReference type="SAM" id="MobiDB-lite"/>
    </source>
</evidence>
<evidence type="ECO:0000313" key="5">
    <source>
        <dbReference type="Proteomes" id="UP000034185"/>
    </source>
</evidence>
<dbReference type="Proteomes" id="UP000034185">
    <property type="component" value="Unassembled WGS sequence"/>
</dbReference>
<evidence type="ECO:0000313" key="4">
    <source>
        <dbReference type="EMBL" id="KKW26221.1"/>
    </source>
</evidence>
<feature type="transmembrane region" description="Helical" evidence="3">
    <location>
        <begin position="12"/>
        <end position="32"/>
    </location>
</feature>
<feature type="region of interest" description="Disordered" evidence="2">
    <location>
        <begin position="495"/>
        <end position="536"/>
    </location>
</feature>
<feature type="compositionally biased region" description="Low complexity" evidence="2">
    <location>
        <begin position="509"/>
        <end position="533"/>
    </location>
</feature>
<feature type="compositionally biased region" description="Pro residues" evidence="2">
    <location>
        <begin position="499"/>
        <end position="508"/>
    </location>
</feature>
<keyword evidence="1" id="KW-0175">Coiled coil</keyword>
<evidence type="ECO:0000256" key="1">
    <source>
        <dbReference type="SAM" id="Coils"/>
    </source>
</evidence>
<accession>A0A0G1X5H2</accession>
<organism evidence="4 5">
    <name type="scientific">Candidatus Kaiserbacteria bacterium GW2011_GWB1_52_6</name>
    <dbReference type="NCBI Taxonomy" id="1618674"/>
    <lineage>
        <taxon>Bacteria</taxon>
        <taxon>Candidatus Kaiseribacteriota</taxon>
    </lineage>
</organism>
<gene>
    <name evidence="4" type="ORF">UY70_C0032G0005</name>
</gene>
<feature type="region of interest" description="Disordered" evidence="2">
    <location>
        <begin position="559"/>
        <end position="587"/>
    </location>
</feature>
<dbReference type="EMBL" id="LCRA01000032">
    <property type="protein sequence ID" value="KKW26221.1"/>
    <property type="molecule type" value="Genomic_DNA"/>
</dbReference>
<keyword evidence="3" id="KW-0472">Membrane</keyword>
<reference evidence="4 5" key="1">
    <citation type="journal article" date="2015" name="Nature">
        <title>rRNA introns, odd ribosomes, and small enigmatic genomes across a large radiation of phyla.</title>
        <authorList>
            <person name="Brown C.T."/>
            <person name="Hug L.A."/>
            <person name="Thomas B.C."/>
            <person name="Sharon I."/>
            <person name="Castelle C.J."/>
            <person name="Singh A."/>
            <person name="Wilkins M.J."/>
            <person name="Williams K.H."/>
            <person name="Banfield J.F."/>
        </authorList>
    </citation>
    <scope>NUCLEOTIDE SEQUENCE [LARGE SCALE GENOMIC DNA]</scope>
</reference>
<feature type="compositionally biased region" description="Polar residues" evidence="2">
    <location>
        <begin position="577"/>
        <end position="587"/>
    </location>
</feature>
<feature type="coiled-coil region" evidence="1">
    <location>
        <begin position="452"/>
        <end position="479"/>
    </location>
</feature>
<name>A0A0G1X5H2_9BACT</name>
<proteinExistence type="predicted"/>
<sequence>MYVSRRRGLERGASIVAALVFVGILGTIAFTLQSLTPPTPTVSLMVNPQSQVAQTVATTAAVSDQCNPGEVHTIKETTGSAEKPKDKVVKCYIPDPTSTATPKPMKGNLSLTTEERIICTTAGDPNKCVVRYCPLDTMVSTPGTCIVIKCDVGDSVCIKKYLNTAMTLEGGSGNVIPALLSQSQNSSVAISYPNGSSVGITGSSIINDAFSPQGQQSVLSGQLVQTQNQLKSVSQQLSDCASSGGCDAATVQKLQGQQTTLQAQSFQLSQQLVQQTGLSSGSSVLSDQNVCDSHGCYAYPNTDTQRAMLEQHGYVCDVRSMGSGVACFQPGQTTTAPPPGGATMTAGDIVSRDSFCVRSIEPQVDVVRIPAGSTFPSGCYNDRNAPANSPCPNGVCTGGQTFSQQPPSSGYQLLRPAQQSVFYTLGRMIGSLFGGSGNTTQSQQQVACATNYDQYNQQIQQYQNQQQQYNYQMQQYNYQQQQQYYNGSGYSSYGYAATTPPPPPPAQLPQPCYNNANPSQCSQSPQQPSSAQCTSGTWKPTTQAGNGCVSGWQCIPNSSTTSGTGSTSGTGTTGTGNETSAAPQTPTAQLSCQPQIVDIGMKLSISFACQNARASVGQGFDTGGRLASSTEVIVAIPPYNMNVATYGLTCTNFGITSGAQCSVQVGKPAITLVANPSKVQPGERSAIGWVTSSMRSCVASSPQSSDFTAQNANNTDVNGVASTPALTAPMDVSLRCLTLGGATRTATTTVGVL</sequence>
<dbReference type="AlphaFoldDB" id="A0A0G1X5H2"/>
<keyword evidence="3" id="KW-0812">Transmembrane</keyword>
<keyword evidence="3" id="KW-1133">Transmembrane helix</keyword>
<evidence type="ECO:0000256" key="3">
    <source>
        <dbReference type="SAM" id="Phobius"/>
    </source>
</evidence>
<protein>
    <submittedName>
        <fullName evidence="4">Uncharacterized protein</fullName>
    </submittedName>
</protein>
<comment type="caution">
    <text evidence="4">The sequence shown here is derived from an EMBL/GenBank/DDBJ whole genome shotgun (WGS) entry which is preliminary data.</text>
</comment>